<proteinExistence type="predicted"/>
<organism evidence="1 2">
    <name type="scientific">Pseudoduganella aquatica</name>
    <dbReference type="NCBI Taxonomy" id="2660641"/>
    <lineage>
        <taxon>Bacteria</taxon>
        <taxon>Pseudomonadati</taxon>
        <taxon>Pseudomonadota</taxon>
        <taxon>Betaproteobacteria</taxon>
        <taxon>Burkholderiales</taxon>
        <taxon>Oxalobacteraceae</taxon>
        <taxon>Telluria group</taxon>
        <taxon>Pseudoduganella</taxon>
    </lineage>
</organism>
<protein>
    <submittedName>
        <fullName evidence="1">Uncharacterized protein</fullName>
    </submittedName>
</protein>
<dbReference type="RefSeq" id="WP_161075685.1">
    <property type="nucleotide sequence ID" value="NZ_WWCU01000080.1"/>
</dbReference>
<comment type="caution">
    <text evidence="1">The sequence shown here is derived from an EMBL/GenBank/DDBJ whole genome shotgun (WGS) entry which is preliminary data.</text>
</comment>
<dbReference type="AlphaFoldDB" id="A0A7X4KPI6"/>
<accession>A0A7X4KPI6</accession>
<keyword evidence="2" id="KW-1185">Reference proteome</keyword>
<evidence type="ECO:0000313" key="2">
    <source>
        <dbReference type="Proteomes" id="UP000450676"/>
    </source>
</evidence>
<sequence length="110" mass="11664">MSLPLAPAQAGAIDPLYVRLGMITRGVHDTLSALRVGLDAETGAMQAALHRTQPDANLTSLLALRLLAQLERTETDLMHLLADSQRKGRMARRGSAAGHCIDELLGSAAP</sequence>
<evidence type="ECO:0000313" key="1">
    <source>
        <dbReference type="EMBL" id="MYN11424.1"/>
    </source>
</evidence>
<dbReference type="EMBL" id="WWCU01000080">
    <property type="protein sequence ID" value="MYN11424.1"/>
    <property type="molecule type" value="Genomic_DNA"/>
</dbReference>
<dbReference type="Proteomes" id="UP000450676">
    <property type="component" value="Unassembled WGS sequence"/>
</dbReference>
<name>A0A7X4KPI6_9BURK</name>
<reference evidence="1 2" key="1">
    <citation type="submission" date="2019-12" db="EMBL/GenBank/DDBJ databases">
        <title>Novel species isolated from a subtropical stream in China.</title>
        <authorList>
            <person name="Lu H."/>
        </authorList>
    </citation>
    <scope>NUCLEOTIDE SEQUENCE [LARGE SCALE GENOMIC DNA]</scope>
    <source>
        <strain evidence="1 2">FT127W</strain>
    </source>
</reference>
<gene>
    <name evidence="1" type="ORF">GTP77_29375</name>
</gene>